<sequence length="111" mass="12262">MVILHQTPSQLSGVRPHIFRLLVTVRVATRIADIHEVFARQEVNNGAGNGQTTKARVKHANGSIGGAWHLMTEIFACTHIPYATRFGGEQEITQVTGLRSMYGYVSTHCFV</sequence>
<gene>
    <name evidence="1" type="ORF">UFOPK1960_01099</name>
</gene>
<proteinExistence type="predicted"/>
<accession>A0A6J6JPA3</accession>
<dbReference type="AlphaFoldDB" id="A0A6J6JPA3"/>
<evidence type="ECO:0000313" key="1">
    <source>
        <dbReference type="EMBL" id="CAB4637783.1"/>
    </source>
</evidence>
<protein>
    <submittedName>
        <fullName evidence="1">Unannotated protein</fullName>
    </submittedName>
</protein>
<organism evidence="1">
    <name type="scientific">freshwater metagenome</name>
    <dbReference type="NCBI Taxonomy" id="449393"/>
    <lineage>
        <taxon>unclassified sequences</taxon>
        <taxon>metagenomes</taxon>
        <taxon>ecological metagenomes</taxon>
    </lineage>
</organism>
<reference evidence="1" key="1">
    <citation type="submission" date="2020-05" db="EMBL/GenBank/DDBJ databases">
        <authorList>
            <person name="Chiriac C."/>
            <person name="Salcher M."/>
            <person name="Ghai R."/>
            <person name="Kavagutti S V."/>
        </authorList>
    </citation>
    <scope>NUCLEOTIDE SEQUENCE</scope>
</reference>
<name>A0A6J6JPA3_9ZZZZ</name>
<dbReference type="EMBL" id="CAEZVL010000193">
    <property type="protein sequence ID" value="CAB4637783.1"/>
    <property type="molecule type" value="Genomic_DNA"/>
</dbReference>